<comment type="caution">
    <text evidence="1">The sequence shown here is derived from an EMBL/GenBank/DDBJ whole genome shotgun (WGS) entry which is preliminary data.</text>
</comment>
<dbReference type="EMBL" id="JARGDH010000006">
    <property type="protein sequence ID" value="KAL0265873.1"/>
    <property type="molecule type" value="Genomic_DNA"/>
</dbReference>
<evidence type="ECO:0000313" key="1">
    <source>
        <dbReference type="EMBL" id="KAL0265873.1"/>
    </source>
</evidence>
<proteinExistence type="predicted"/>
<gene>
    <name evidence="1" type="ORF">PYX00_011590</name>
</gene>
<organism evidence="1">
    <name type="scientific">Menopon gallinae</name>
    <name type="common">poultry shaft louse</name>
    <dbReference type="NCBI Taxonomy" id="328185"/>
    <lineage>
        <taxon>Eukaryota</taxon>
        <taxon>Metazoa</taxon>
        <taxon>Ecdysozoa</taxon>
        <taxon>Arthropoda</taxon>
        <taxon>Hexapoda</taxon>
        <taxon>Insecta</taxon>
        <taxon>Pterygota</taxon>
        <taxon>Neoptera</taxon>
        <taxon>Paraneoptera</taxon>
        <taxon>Psocodea</taxon>
        <taxon>Troctomorpha</taxon>
        <taxon>Phthiraptera</taxon>
        <taxon>Amblycera</taxon>
        <taxon>Menoponidae</taxon>
        <taxon>Menopon</taxon>
    </lineage>
</organism>
<reference evidence="1" key="1">
    <citation type="journal article" date="2024" name="Gigascience">
        <title>Chromosome-level genome of the poultry shaft louse Menopon gallinae provides insight into the host-switching and adaptive evolution of parasitic lice.</title>
        <authorList>
            <person name="Xu Y."/>
            <person name="Ma L."/>
            <person name="Liu S."/>
            <person name="Liang Y."/>
            <person name="Liu Q."/>
            <person name="He Z."/>
            <person name="Tian L."/>
            <person name="Duan Y."/>
            <person name="Cai W."/>
            <person name="Li H."/>
            <person name="Song F."/>
        </authorList>
    </citation>
    <scope>NUCLEOTIDE SEQUENCE</scope>
    <source>
        <strain evidence="1">Cailab_2023a</strain>
    </source>
</reference>
<dbReference type="AlphaFoldDB" id="A0AAW2H817"/>
<sequence>MIVEKYDTVLARNLALIELRSLVKQKDFVRVLSLENVFIKFLKKCFEMFHEDTNKLELCVDTLLLAGLSVSQLDEFGFGEVLDMLGAIERYCGLVKNLRGDAGPSAGARRRTPRRVSFQEARNEVRYYVKEEEAHFKHGGYTDKDRNEAHALRAAMRHAEAKSIDWFAPERLRLVWEEERPKSLYRASEEKAQRTSFEITNTDPSVDFFPCEAHIPVVDNESKWLPLISYGARNMLPEMEAVDGPVAAVEVPACAGTRG</sequence>
<protein>
    <submittedName>
        <fullName evidence="1">Uncharacterized protein</fullName>
    </submittedName>
</protein>
<accession>A0AAW2H817</accession>
<name>A0AAW2H817_9NEOP</name>